<gene>
    <name evidence="3" type="ORF">GLW01_07205</name>
</gene>
<name>A0A9X4YCA4_9GAMM</name>
<evidence type="ECO:0000313" key="4">
    <source>
        <dbReference type="Proteomes" id="UP000460751"/>
    </source>
</evidence>
<feature type="chain" id="PRO_5040881456" evidence="2">
    <location>
        <begin position="22"/>
        <end position="269"/>
    </location>
</feature>
<proteinExistence type="inferred from homology"/>
<dbReference type="RefSeq" id="WP_160898640.1">
    <property type="nucleotide sequence ID" value="NZ_WMEX01000003.1"/>
</dbReference>
<evidence type="ECO:0000256" key="2">
    <source>
        <dbReference type="SAM" id="SignalP"/>
    </source>
</evidence>
<dbReference type="PANTHER" id="PTHR35936:SF25">
    <property type="entry name" value="ABC TRANSPORTER SUBSTRATE-BINDING PROTEIN"/>
    <property type="match status" value="1"/>
</dbReference>
<organism evidence="3 4">
    <name type="scientific">Vreelandella halophila</name>
    <dbReference type="NCBI Taxonomy" id="86177"/>
    <lineage>
        <taxon>Bacteria</taxon>
        <taxon>Pseudomonadati</taxon>
        <taxon>Pseudomonadota</taxon>
        <taxon>Gammaproteobacteria</taxon>
        <taxon>Oceanospirillales</taxon>
        <taxon>Halomonadaceae</taxon>
        <taxon>Vreelandella</taxon>
    </lineage>
</organism>
<dbReference type="PANTHER" id="PTHR35936">
    <property type="entry name" value="MEMBRANE-BOUND LYTIC MUREIN TRANSGLYCOSYLASE F"/>
    <property type="match status" value="1"/>
</dbReference>
<evidence type="ECO:0000256" key="1">
    <source>
        <dbReference type="ARBA" id="ARBA00010333"/>
    </source>
</evidence>
<dbReference type="Gene3D" id="3.40.190.10">
    <property type="entry name" value="Periplasmic binding protein-like II"/>
    <property type="match status" value="2"/>
</dbReference>
<sequence>MAWLRTVLLALAVMVPAPALAEGVPQDRTLHITNGEWPPYLGREEPGYGIASRIVTRAFERAGYRVEYEFHPWARSLYLARRGQRDGTAVWMPSSERREDFFISRPVIVTEYVFFHRADMPFDWENTADLAEYRIGLTRGYDYGDVIDRVTSQGIAITETVSSDELNFHKLLAGRIDLFPMDRVVGQRMISDLLSKKEAKALTWHPEPVREDRLHLLLSREVAGNAERIEDFNRALKAMRREGGIERILVDALGNDVPAVERLTPDQVD</sequence>
<dbReference type="EMBL" id="WMEX01000003">
    <property type="protein sequence ID" value="MYL26583.1"/>
    <property type="molecule type" value="Genomic_DNA"/>
</dbReference>
<keyword evidence="2" id="KW-0732">Signal</keyword>
<protein>
    <submittedName>
        <fullName evidence="3">Transporter substrate-binding domain-containing protein</fullName>
    </submittedName>
</protein>
<keyword evidence="4" id="KW-1185">Reference proteome</keyword>
<dbReference type="OrthoDB" id="5763510at2"/>
<feature type="signal peptide" evidence="2">
    <location>
        <begin position="1"/>
        <end position="21"/>
    </location>
</feature>
<dbReference type="AlphaFoldDB" id="A0A9X4YCA4"/>
<comment type="similarity">
    <text evidence="1">Belongs to the bacterial solute-binding protein 3 family.</text>
</comment>
<accession>A0A9X4YCA4</accession>
<dbReference type="SUPFAM" id="SSF53850">
    <property type="entry name" value="Periplasmic binding protein-like II"/>
    <property type="match status" value="1"/>
</dbReference>
<evidence type="ECO:0000313" key="3">
    <source>
        <dbReference type="EMBL" id="MYL26583.1"/>
    </source>
</evidence>
<comment type="caution">
    <text evidence="3">The sequence shown here is derived from an EMBL/GenBank/DDBJ whole genome shotgun (WGS) entry which is preliminary data.</text>
</comment>
<dbReference type="Proteomes" id="UP000460751">
    <property type="component" value="Unassembled WGS sequence"/>
</dbReference>
<reference evidence="3 4" key="1">
    <citation type="submission" date="2019-11" db="EMBL/GenBank/DDBJ databases">
        <title>Genome sequences of 17 halophilic strains isolated from different environments.</title>
        <authorList>
            <person name="Furrow R.E."/>
        </authorList>
    </citation>
    <scope>NUCLEOTIDE SEQUENCE [LARGE SCALE GENOMIC DNA]</scope>
    <source>
        <strain evidence="3 4">22507_15_FS</strain>
    </source>
</reference>